<dbReference type="RefSeq" id="WP_135152489.1">
    <property type="nucleotide sequence ID" value="NZ_SOMN01000016.1"/>
</dbReference>
<gene>
    <name evidence="5" type="ORF">E2980_12305</name>
</gene>
<evidence type="ECO:0000259" key="4">
    <source>
        <dbReference type="PROSITE" id="PS01124"/>
    </source>
</evidence>
<dbReference type="InterPro" id="IPR018060">
    <property type="entry name" value="HTH_AraC"/>
</dbReference>
<dbReference type="OrthoDB" id="323290at2"/>
<evidence type="ECO:0000256" key="1">
    <source>
        <dbReference type="ARBA" id="ARBA00023015"/>
    </source>
</evidence>
<dbReference type="GO" id="GO:0003700">
    <property type="term" value="F:DNA-binding transcription factor activity"/>
    <property type="evidence" value="ECO:0007669"/>
    <property type="project" value="InterPro"/>
</dbReference>
<reference evidence="5 6" key="1">
    <citation type="submission" date="2019-03" db="EMBL/GenBank/DDBJ databases">
        <title>Cohnella endophytica sp. nov., a novel endophytic bacterium isolated from bark of Sonneratia apetala.</title>
        <authorList>
            <person name="Tuo L."/>
        </authorList>
    </citation>
    <scope>NUCLEOTIDE SEQUENCE [LARGE SCALE GENOMIC DNA]</scope>
    <source>
        <strain evidence="5 6">CCTCC AB 208254</strain>
    </source>
</reference>
<dbReference type="Pfam" id="PF20240">
    <property type="entry name" value="DUF6597"/>
    <property type="match status" value="1"/>
</dbReference>
<organism evidence="5 6">
    <name type="scientific">Cohnella luojiensis</name>
    <dbReference type="NCBI Taxonomy" id="652876"/>
    <lineage>
        <taxon>Bacteria</taxon>
        <taxon>Bacillati</taxon>
        <taxon>Bacillota</taxon>
        <taxon>Bacilli</taxon>
        <taxon>Bacillales</taxon>
        <taxon>Paenibacillaceae</taxon>
        <taxon>Cohnella</taxon>
    </lineage>
</organism>
<dbReference type="AlphaFoldDB" id="A0A4Y8LWB5"/>
<keyword evidence="2" id="KW-0238">DNA-binding</keyword>
<evidence type="ECO:0000256" key="3">
    <source>
        <dbReference type="ARBA" id="ARBA00023163"/>
    </source>
</evidence>
<proteinExistence type="predicted"/>
<dbReference type="Pfam" id="PF12833">
    <property type="entry name" value="HTH_18"/>
    <property type="match status" value="1"/>
</dbReference>
<dbReference type="InterPro" id="IPR046532">
    <property type="entry name" value="DUF6597"/>
</dbReference>
<evidence type="ECO:0000256" key="2">
    <source>
        <dbReference type="ARBA" id="ARBA00023125"/>
    </source>
</evidence>
<accession>A0A4Y8LWB5</accession>
<evidence type="ECO:0000313" key="5">
    <source>
        <dbReference type="EMBL" id="TFE25945.1"/>
    </source>
</evidence>
<dbReference type="GO" id="GO:0043565">
    <property type="term" value="F:sequence-specific DNA binding"/>
    <property type="evidence" value="ECO:0007669"/>
    <property type="project" value="InterPro"/>
</dbReference>
<dbReference type="SMART" id="SM00342">
    <property type="entry name" value="HTH_ARAC"/>
    <property type="match status" value="1"/>
</dbReference>
<name>A0A4Y8LWB5_9BACL</name>
<dbReference type="EMBL" id="SOMN01000016">
    <property type="protein sequence ID" value="TFE25945.1"/>
    <property type="molecule type" value="Genomic_DNA"/>
</dbReference>
<dbReference type="Proteomes" id="UP000297900">
    <property type="component" value="Unassembled WGS sequence"/>
</dbReference>
<dbReference type="SUPFAM" id="SSF46689">
    <property type="entry name" value="Homeodomain-like"/>
    <property type="match status" value="1"/>
</dbReference>
<dbReference type="PROSITE" id="PS01124">
    <property type="entry name" value="HTH_ARAC_FAMILY_2"/>
    <property type="match status" value="1"/>
</dbReference>
<comment type="caution">
    <text evidence="5">The sequence shown here is derived from an EMBL/GenBank/DDBJ whole genome shotgun (WGS) entry which is preliminary data.</text>
</comment>
<evidence type="ECO:0000313" key="6">
    <source>
        <dbReference type="Proteomes" id="UP000297900"/>
    </source>
</evidence>
<protein>
    <submittedName>
        <fullName evidence="5">AraC family transcriptional regulator</fullName>
    </submittedName>
</protein>
<dbReference type="InterPro" id="IPR009057">
    <property type="entry name" value="Homeodomain-like_sf"/>
</dbReference>
<feature type="domain" description="HTH araC/xylS-type" evidence="4">
    <location>
        <begin position="164"/>
        <end position="265"/>
    </location>
</feature>
<sequence length="272" mass="30955">MDPIADHSTKGILQADAGKSKFKLSRYEPAAELKLYIQHYWVSEWDLRGQEPYRQAVLSHPNVNLVFEPGNTRVYGIWEKTSTQVLQDQGRVIAIKFNPAGFYPIWKSPLSTLTNRSIVLREAFGEDALSLEDEVLGTQDVAGQVGRIDRFFLERLPERDDNVGLLNEMVAVLVAEPEILRVEQLAARYGKSARTLQRLFDRYIGVSPKGVIQRYRLHEVAEKIEKGEVVDWLKLSLDMGYYDQAHFIKAFKSILGKSPEEYMRAVQNAGLG</sequence>
<dbReference type="Gene3D" id="1.10.10.60">
    <property type="entry name" value="Homeodomain-like"/>
    <property type="match status" value="1"/>
</dbReference>
<keyword evidence="1" id="KW-0805">Transcription regulation</keyword>
<keyword evidence="3" id="KW-0804">Transcription</keyword>
<keyword evidence="6" id="KW-1185">Reference proteome</keyword>
<dbReference type="PANTHER" id="PTHR46796">
    <property type="entry name" value="HTH-TYPE TRANSCRIPTIONAL ACTIVATOR RHAS-RELATED"/>
    <property type="match status" value="1"/>
</dbReference>
<dbReference type="InterPro" id="IPR050204">
    <property type="entry name" value="AraC_XylS_family_regulators"/>
</dbReference>